<dbReference type="AlphaFoldDB" id="A0A8J6H4P8"/>
<proteinExistence type="predicted"/>
<dbReference type="EMBL" id="JABDTM020026553">
    <property type="protein sequence ID" value="KAH0811780.1"/>
    <property type="molecule type" value="Genomic_DNA"/>
</dbReference>
<name>A0A8J6H4P8_TENMO</name>
<dbReference type="Proteomes" id="UP000719412">
    <property type="component" value="Unassembled WGS sequence"/>
</dbReference>
<comment type="caution">
    <text evidence="1">The sequence shown here is derived from an EMBL/GenBank/DDBJ whole genome shotgun (WGS) entry which is preliminary data.</text>
</comment>
<gene>
    <name evidence="1" type="ORF">GEV33_011010</name>
</gene>
<keyword evidence="2" id="KW-1185">Reference proteome</keyword>
<reference evidence="1" key="2">
    <citation type="submission" date="2021-08" db="EMBL/GenBank/DDBJ databases">
        <authorList>
            <person name="Eriksson T."/>
        </authorList>
    </citation>
    <scope>NUCLEOTIDE SEQUENCE</scope>
    <source>
        <strain evidence="1">Stoneville</strain>
        <tissue evidence="1">Whole head</tissue>
    </source>
</reference>
<evidence type="ECO:0000313" key="2">
    <source>
        <dbReference type="Proteomes" id="UP000719412"/>
    </source>
</evidence>
<reference evidence="1" key="1">
    <citation type="journal article" date="2020" name="J Insects Food Feed">
        <title>The yellow mealworm (Tenebrio molitor) genome: a resource for the emerging insects as food and feed industry.</title>
        <authorList>
            <person name="Eriksson T."/>
            <person name="Andere A."/>
            <person name="Kelstrup H."/>
            <person name="Emery V."/>
            <person name="Picard C."/>
        </authorList>
    </citation>
    <scope>NUCLEOTIDE SEQUENCE</scope>
    <source>
        <strain evidence="1">Stoneville</strain>
        <tissue evidence="1">Whole head</tissue>
    </source>
</reference>
<organism evidence="1 2">
    <name type="scientific">Tenebrio molitor</name>
    <name type="common">Yellow mealworm beetle</name>
    <dbReference type="NCBI Taxonomy" id="7067"/>
    <lineage>
        <taxon>Eukaryota</taxon>
        <taxon>Metazoa</taxon>
        <taxon>Ecdysozoa</taxon>
        <taxon>Arthropoda</taxon>
        <taxon>Hexapoda</taxon>
        <taxon>Insecta</taxon>
        <taxon>Pterygota</taxon>
        <taxon>Neoptera</taxon>
        <taxon>Endopterygota</taxon>
        <taxon>Coleoptera</taxon>
        <taxon>Polyphaga</taxon>
        <taxon>Cucujiformia</taxon>
        <taxon>Tenebrionidae</taxon>
        <taxon>Tenebrio</taxon>
    </lineage>
</organism>
<evidence type="ECO:0000313" key="1">
    <source>
        <dbReference type="EMBL" id="KAH0811780.1"/>
    </source>
</evidence>
<accession>A0A8J6H4P8</accession>
<sequence length="1128" mass="127299">MAYIQVSVRFGEFISDNAPVQCTSLFPEFVRRNRSFCRWKRVDVPKSERDVTFQVCVICEHDALKECSGPFSPLRARTVPAKTMLGKEGIASSRSGGVKLNRSKLRRWTQARRESSKKAQLQLSLEPYRRVGPDRLTPSRFFFALNARFNRFPDRIRKKRRPWMLTKQLNFSRKKSPTFYVGACINGLLAAIFHSAMCFSPPFRKVITPSFSWRKNAANVWRTVNFDQISGTPAFNLFKRINAIHDCITQSPQRINFTKLLITHKFNFETDRRKTNAQYYISDNGMWAMIPDRTAGSDITFDFRMAELDLFGIYGGTVGKRVRNAESQPSAAIFERLRIEVVELIQLLRLYGISGVALFAISGTRRVVCRAGRVSRRVPLSSNRNARSIPVGLSNDDLNIIMSAGIDCTRRSQSKMKSSKYTQASTPNDNDYRDYQNVGVTLDDGNQNVEGHRSSEYLLKTNYDPFKAPQDLRYSPERNANRFPVDIELCNCAKEAILAKGSPAVVMNRSFSTLPKFESTNLSQFSLDRKVSKFAPRPKHAFQCEQLQKMQRKRMQSPEIINIHRGPNNVVYDGYGDENCAIKSCAYDKEFKCDDYGFRRGHPFRTSSRLDKGSFITVNYGKQICDTSEEGGRDAFEKEEKVDLPTSIMSNVGHGHPKRRAAGDGMDAEMDDPELMFELAEHLGECQCACDHVVYSPSYTACLQFCPETLGQKMCCRCPPFTTLLAYAILSILISSHYSKRTAAVDSDPALISIKSGPGVVTETFLISRHAKRVNESVRAQPFAKDVRMSDPRSATLVRKVVAGLETGRTRVECAQICPNRGGSLEVGPRPFDIDLPWEMWGRKKFRGELSKGDAVLACEIFQLLSWWRFNGCERGACPDTRTPDYDVVMACFYRGGNKNSKLPFGLSITCPRAVGIRSPSQGCFRAALCDIFLPFVRQICKLDSPIRIFKFFQNHKDSEIFLTLRVSPKRTNRVAGIPTENGTLIFIGRNYEDVGSEWGIDRGIGANRSIHSSDGAEEKDQIVRVYYLSLLSGTIIRLLFSEQLSLLIRLCITSGILYRFHKLHKADVDSANGFIGLITTGCPVPRSIIFRQVIVMVVHSRANWPSLPEDDASDETSRGWLLDAGVG</sequence>
<protein>
    <submittedName>
        <fullName evidence="1">Uncharacterized protein</fullName>
    </submittedName>
</protein>